<dbReference type="Gene3D" id="1.20.1640.10">
    <property type="entry name" value="Multidrug efflux transporter AcrB transmembrane domain"/>
    <property type="match status" value="2"/>
</dbReference>
<feature type="transmembrane region" description="Helical" evidence="7">
    <location>
        <begin position="219"/>
        <end position="239"/>
    </location>
</feature>
<evidence type="ECO:0000256" key="6">
    <source>
        <dbReference type="ARBA" id="ARBA00023136"/>
    </source>
</evidence>
<feature type="transmembrane region" description="Helical" evidence="7">
    <location>
        <begin position="631"/>
        <end position="653"/>
    </location>
</feature>
<comment type="subcellular location">
    <subcellularLocation>
        <location evidence="1">Cell membrane</location>
        <topology evidence="1">Multi-pass membrane protein</topology>
    </subcellularLocation>
</comment>
<gene>
    <name evidence="9" type="ORF">GCM10023214_76920</name>
</gene>
<comment type="caution">
    <text evidence="9">The sequence shown here is derived from an EMBL/GenBank/DDBJ whole genome shotgun (WGS) entry which is preliminary data.</text>
</comment>
<evidence type="ECO:0000256" key="4">
    <source>
        <dbReference type="ARBA" id="ARBA00022692"/>
    </source>
</evidence>
<evidence type="ECO:0000313" key="9">
    <source>
        <dbReference type="EMBL" id="GAA4670760.1"/>
    </source>
</evidence>
<dbReference type="InterPro" id="IPR004869">
    <property type="entry name" value="MMPL_dom"/>
</dbReference>
<dbReference type="SUPFAM" id="SSF82866">
    <property type="entry name" value="Multidrug efflux transporter AcrB transmembrane domain"/>
    <property type="match status" value="2"/>
</dbReference>
<feature type="transmembrane region" description="Helical" evidence="7">
    <location>
        <begin position="553"/>
        <end position="574"/>
    </location>
</feature>
<dbReference type="PANTHER" id="PTHR33406:SF11">
    <property type="entry name" value="MEMBRANE PROTEIN SCO6666-RELATED"/>
    <property type="match status" value="1"/>
</dbReference>
<evidence type="ECO:0000256" key="2">
    <source>
        <dbReference type="ARBA" id="ARBA00010157"/>
    </source>
</evidence>
<keyword evidence="5 7" id="KW-1133">Transmembrane helix</keyword>
<keyword evidence="6 7" id="KW-0472">Membrane</keyword>
<feature type="transmembrane region" description="Helical" evidence="7">
    <location>
        <begin position="245"/>
        <end position="264"/>
    </location>
</feature>
<proteinExistence type="inferred from homology"/>
<feature type="transmembrane region" description="Helical" evidence="7">
    <location>
        <begin position="522"/>
        <end position="541"/>
    </location>
</feature>
<organism evidence="9 10">
    <name type="scientific">Amycolatopsis dongchuanensis</name>
    <dbReference type="NCBI Taxonomy" id="1070866"/>
    <lineage>
        <taxon>Bacteria</taxon>
        <taxon>Bacillati</taxon>
        <taxon>Actinomycetota</taxon>
        <taxon>Actinomycetes</taxon>
        <taxon>Pseudonocardiales</taxon>
        <taxon>Pseudonocardiaceae</taxon>
        <taxon>Amycolatopsis</taxon>
    </lineage>
</organism>
<accession>A0ABP8VSS9</accession>
<dbReference type="Proteomes" id="UP001500192">
    <property type="component" value="Unassembled WGS sequence"/>
</dbReference>
<reference evidence="10" key="1">
    <citation type="journal article" date="2019" name="Int. J. Syst. Evol. Microbiol.">
        <title>The Global Catalogue of Microorganisms (GCM) 10K type strain sequencing project: providing services to taxonomists for standard genome sequencing and annotation.</title>
        <authorList>
            <consortium name="The Broad Institute Genomics Platform"/>
            <consortium name="The Broad Institute Genome Sequencing Center for Infectious Disease"/>
            <person name="Wu L."/>
            <person name="Ma J."/>
        </authorList>
    </citation>
    <scope>NUCLEOTIDE SEQUENCE [LARGE SCALE GENOMIC DNA]</scope>
    <source>
        <strain evidence="10">JCM 18054</strain>
    </source>
</reference>
<dbReference type="PROSITE" id="PS50156">
    <property type="entry name" value="SSD"/>
    <property type="match status" value="1"/>
</dbReference>
<evidence type="ECO:0000256" key="7">
    <source>
        <dbReference type="SAM" id="Phobius"/>
    </source>
</evidence>
<feature type="transmembrane region" description="Helical" evidence="7">
    <location>
        <begin position="377"/>
        <end position="401"/>
    </location>
</feature>
<dbReference type="EMBL" id="BAABIB010000169">
    <property type="protein sequence ID" value="GAA4670760.1"/>
    <property type="molecule type" value="Genomic_DNA"/>
</dbReference>
<keyword evidence="4 7" id="KW-0812">Transmembrane</keyword>
<feature type="transmembrane region" description="Helical" evidence="7">
    <location>
        <begin position="586"/>
        <end position="610"/>
    </location>
</feature>
<evidence type="ECO:0000313" key="10">
    <source>
        <dbReference type="Proteomes" id="UP001500192"/>
    </source>
</evidence>
<keyword evidence="10" id="KW-1185">Reference proteome</keyword>
<keyword evidence="3" id="KW-1003">Cell membrane</keyword>
<feature type="transmembrane region" description="Helical" evidence="7">
    <location>
        <begin position="284"/>
        <end position="308"/>
    </location>
</feature>
<dbReference type="Pfam" id="PF03176">
    <property type="entry name" value="MMPL"/>
    <property type="match status" value="2"/>
</dbReference>
<feature type="transmembrane region" description="Helical" evidence="7">
    <location>
        <begin position="192"/>
        <end position="212"/>
    </location>
</feature>
<comment type="similarity">
    <text evidence="2">Belongs to the resistance-nodulation-cell division (RND) (TC 2.A.6) family. MmpL subfamily.</text>
</comment>
<protein>
    <submittedName>
        <fullName evidence="9">MMPL family transporter</fullName>
    </submittedName>
</protein>
<dbReference type="InterPro" id="IPR000731">
    <property type="entry name" value="SSD"/>
</dbReference>
<sequence>MLEGHWSTAPWEFTVMAALLHRLGAWAHRHRRIVLVAWLAVLAGIGALSATAGGSYEDDFSIPGSRAQQTLDTVSHEFAAASGASAQVVFVAPEGLEVAGQKPVIEQTLAAAAKAPQVAGVVDPFAAKMISPDGRTALANVNYAEKSAQLADGTLDALEDAFQPARDAGLRVELGGSAYANSSDDSGQGAEVLGLLIALAVLVITFGSLMAAGLPLLTALLGVGATVTGLAAASGALTLPTTAPAMALMLGLAVGIDYALFIVARHRSQLAAGMPVAESAARAIGTAGTAVVFAGLTVVIALAGLAVVRIPFLTAMGLSAAGSVVVAVLMAVTLIPALLGFAGERLRPKPGSRAARREAGRPSLGSRWVRLITRRPLVTVVTVVVALGVMAAPALGLRLALTDNGSAPVASTQRQAYDLTAAAFGPGFNGPLLVLADLRDNGDPTALTGKLGAVDGVAAVSAPQLSADGRYALLRVIPETGPQDERTEQVVADLEAAGGPSVAVTGSTAIALDISDLVSASLVPFALIVVGLAVLLLLLAFRSIVVPLKAALGFLLSVGAALGAVVAVFQWGWFADLIGVSHTGPVITFMPVILMAVLFGLAMDYEVFLVSRMHEVYARSGDPRRAVTRGFGASARVVAAAALIMVAVFASFVPAGDATLKPIAFALAIGVLLDAFLVRMTLVPAVLALAGHRAWRLPRSLDRVLPNLDVEGARLAEPAKTRRAVPVEVVR</sequence>
<feature type="transmembrane region" description="Helical" evidence="7">
    <location>
        <begin position="665"/>
        <end position="690"/>
    </location>
</feature>
<dbReference type="PANTHER" id="PTHR33406">
    <property type="entry name" value="MEMBRANE PROTEIN MJ1562-RELATED"/>
    <property type="match status" value="1"/>
</dbReference>
<evidence type="ECO:0000256" key="3">
    <source>
        <dbReference type="ARBA" id="ARBA00022475"/>
    </source>
</evidence>
<evidence type="ECO:0000259" key="8">
    <source>
        <dbReference type="PROSITE" id="PS50156"/>
    </source>
</evidence>
<evidence type="ECO:0000256" key="1">
    <source>
        <dbReference type="ARBA" id="ARBA00004651"/>
    </source>
</evidence>
<evidence type="ECO:0000256" key="5">
    <source>
        <dbReference type="ARBA" id="ARBA00022989"/>
    </source>
</evidence>
<feature type="transmembrane region" description="Helical" evidence="7">
    <location>
        <begin position="320"/>
        <end position="343"/>
    </location>
</feature>
<dbReference type="InterPro" id="IPR050545">
    <property type="entry name" value="Mycobact_MmpL"/>
</dbReference>
<feature type="domain" description="SSD" evidence="8">
    <location>
        <begin position="192"/>
        <end position="341"/>
    </location>
</feature>
<name>A0ABP8VSS9_9PSEU</name>
<feature type="transmembrane region" description="Helical" evidence="7">
    <location>
        <begin position="33"/>
        <end position="56"/>
    </location>
</feature>